<reference evidence="3 6" key="2">
    <citation type="submission" date="2020-03" db="EMBL/GenBank/DDBJ databases">
        <title>Bacterial samples isolated from urine from healthy bovine heifers (Gyr breed).</title>
        <authorList>
            <person name="Giannattasio-Ferraz S."/>
            <person name="Maskeri L."/>
            <person name="Penido A."/>
            <person name="Barbosa-Stancioli E.F."/>
            <person name="Putonti C."/>
        </authorList>
    </citation>
    <scope>NUCLEOTIDE SEQUENCE [LARGE SCALE GENOMIC DNA]</scope>
    <source>
        <strain evidence="3 6">UFMG-H7</strain>
    </source>
</reference>
<dbReference type="InterPro" id="IPR050275">
    <property type="entry name" value="PGM_Phosphatase"/>
</dbReference>
<evidence type="ECO:0000313" key="5">
    <source>
        <dbReference type="Proteomes" id="UP000288197"/>
    </source>
</evidence>
<gene>
    <name evidence="4" type="ORF">CBF32_08980</name>
    <name evidence="3" type="ORF">HED35_01245</name>
</gene>
<dbReference type="GO" id="GO:0016791">
    <property type="term" value="F:phosphatase activity"/>
    <property type="evidence" value="ECO:0007669"/>
    <property type="project" value="TreeGrafter"/>
</dbReference>
<dbReference type="AlphaFoldDB" id="A0A369AU11"/>
<organism evidence="3 6">
    <name type="scientific">Vagococcus fluvialis</name>
    <dbReference type="NCBI Taxonomy" id="2738"/>
    <lineage>
        <taxon>Bacteria</taxon>
        <taxon>Bacillati</taxon>
        <taxon>Bacillota</taxon>
        <taxon>Bacilli</taxon>
        <taxon>Lactobacillales</taxon>
        <taxon>Enterococcaceae</taxon>
        <taxon>Vagococcus</taxon>
    </lineage>
</organism>
<feature type="binding site" evidence="2">
    <location>
        <begin position="7"/>
        <end position="14"/>
    </location>
    <ligand>
        <name>substrate</name>
    </ligand>
</feature>
<dbReference type="EMBL" id="NGJX01000008">
    <property type="protein sequence ID" value="RSU01266.1"/>
    <property type="molecule type" value="Genomic_DNA"/>
</dbReference>
<evidence type="ECO:0000256" key="1">
    <source>
        <dbReference type="PIRSR" id="PIRSR613078-1"/>
    </source>
</evidence>
<dbReference type="Pfam" id="PF00300">
    <property type="entry name" value="His_Phos_1"/>
    <property type="match status" value="1"/>
</dbReference>
<dbReference type="SMART" id="SM00855">
    <property type="entry name" value="PGAM"/>
    <property type="match status" value="1"/>
</dbReference>
<evidence type="ECO:0000256" key="2">
    <source>
        <dbReference type="PIRSR" id="PIRSR613078-2"/>
    </source>
</evidence>
<dbReference type="Proteomes" id="UP000288197">
    <property type="component" value="Unassembled WGS sequence"/>
</dbReference>
<dbReference type="InterPro" id="IPR013078">
    <property type="entry name" value="His_Pase_superF_clade-1"/>
</dbReference>
<dbReference type="OrthoDB" id="9782128at2"/>
<feature type="binding site" evidence="2">
    <location>
        <position position="94"/>
    </location>
    <ligand>
        <name>substrate</name>
    </ligand>
</feature>
<dbReference type="CDD" id="cd07067">
    <property type="entry name" value="HP_PGM_like"/>
    <property type="match status" value="1"/>
</dbReference>
<feature type="active site" description="Proton donor/acceptor" evidence="1">
    <location>
        <position position="84"/>
    </location>
</feature>
<dbReference type="GO" id="GO:0005737">
    <property type="term" value="C:cytoplasm"/>
    <property type="evidence" value="ECO:0007669"/>
    <property type="project" value="TreeGrafter"/>
</dbReference>
<dbReference type="PANTHER" id="PTHR48100">
    <property type="entry name" value="BROAD-SPECIFICITY PHOSPHATASE YOR283W-RELATED"/>
    <property type="match status" value="1"/>
</dbReference>
<dbReference type="Proteomes" id="UP000521358">
    <property type="component" value="Unassembled WGS sequence"/>
</dbReference>
<comment type="caution">
    <text evidence="3">The sequence shown here is derived from an EMBL/GenBank/DDBJ whole genome shotgun (WGS) entry which is preliminary data.</text>
</comment>
<evidence type="ECO:0000313" key="6">
    <source>
        <dbReference type="Proteomes" id="UP000521358"/>
    </source>
</evidence>
<reference evidence="4 5" key="1">
    <citation type="submission" date="2017-05" db="EMBL/GenBank/DDBJ databases">
        <title>Vagococcus spp. assemblies.</title>
        <authorList>
            <person name="Gulvik C.A."/>
        </authorList>
    </citation>
    <scope>NUCLEOTIDE SEQUENCE [LARGE SCALE GENOMIC DNA]</scope>
    <source>
        <strain evidence="4 5">NCFB 2497</strain>
    </source>
</reference>
<accession>A0A369AU11</accession>
<dbReference type="InterPro" id="IPR029033">
    <property type="entry name" value="His_PPase_superfam"/>
</dbReference>
<evidence type="ECO:0000313" key="4">
    <source>
        <dbReference type="EMBL" id="RSU01266.1"/>
    </source>
</evidence>
<dbReference type="PIRSF" id="PIRSF000709">
    <property type="entry name" value="6PFK_2-Ptase"/>
    <property type="match status" value="1"/>
</dbReference>
<dbReference type="RefSeq" id="WP_114289902.1">
    <property type="nucleotide sequence ID" value="NZ_CP081461.1"/>
</dbReference>
<proteinExistence type="predicted"/>
<dbReference type="SUPFAM" id="SSF53254">
    <property type="entry name" value="Phosphoglycerate mutase-like"/>
    <property type="match status" value="1"/>
</dbReference>
<keyword evidence="5" id="KW-1185">Reference proteome</keyword>
<feature type="active site" description="Tele-phosphohistidine intermediate" evidence="1">
    <location>
        <position position="8"/>
    </location>
</feature>
<dbReference type="Gene3D" id="3.40.50.1240">
    <property type="entry name" value="Phosphoglycerate mutase-like"/>
    <property type="match status" value="1"/>
</dbReference>
<sequence>MKIYFTRHGKTEWNEERRFQGMEGDSPLLPQSYEEIKQLGIHLKEIPFETIYSSPLSRAKLTAEGILSQLDHAPKIILSDNLKELGLGELEGQKIETGKKLYPKQMKAMRDSPLDYDPTPFNGETFEEMIERSVPFVKGKIAEAKEGPLLFVSHGMTLGAIIQTLVGTPLEEIRKQGGLNNNSLSVIDYTDGIFTLEKWNDESFLG</sequence>
<dbReference type="EMBL" id="JAAVMB010000001">
    <property type="protein sequence ID" value="NKC66703.1"/>
    <property type="molecule type" value="Genomic_DNA"/>
</dbReference>
<dbReference type="GeneID" id="63146754"/>
<feature type="binding site" evidence="2">
    <location>
        <position position="58"/>
    </location>
    <ligand>
        <name>substrate</name>
    </ligand>
</feature>
<name>A0A369AU11_9ENTE</name>
<protein>
    <submittedName>
        <fullName evidence="3">Histidine phosphatase family protein</fullName>
    </submittedName>
</protein>
<evidence type="ECO:0000313" key="3">
    <source>
        <dbReference type="EMBL" id="NKC66703.1"/>
    </source>
</evidence>
<dbReference type="PANTHER" id="PTHR48100:SF1">
    <property type="entry name" value="HISTIDINE PHOSPHATASE FAMILY PROTEIN-RELATED"/>
    <property type="match status" value="1"/>
</dbReference>